<sequence length="38" mass="4216">MSSALPASANMYLRQRPRGCPDAWCLLVNLCASRRHIG</sequence>
<proteinExistence type="predicted"/>
<organism evidence="1">
    <name type="scientific">Arundo donax</name>
    <name type="common">Giant reed</name>
    <name type="synonym">Donax arundinaceus</name>
    <dbReference type="NCBI Taxonomy" id="35708"/>
    <lineage>
        <taxon>Eukaryota</taxon>
        <taxon>Viridiplantae</taxon>
        <taxon>Streptophyta</taxon>
        <taxon>Embryophyta</taxon>
        <taxon>Tracheophyta</taxon>
        <taxon>Spermatophyta</taxon>
        <taxon>Magnoliopsida</taxon>
        <taxon>Liliopsida</taxon>
        <taxon>Poales</taxon>
        <taxon>Poaceae</taxon>
        <taxon>PACMAD clade</taxon>
        <taxon>Arundinoideae</taxon>
        <taxon>Arundineae</taxon>
        <taxon>Arundo</taxon>
    </lineage>
</organism>
<reference evidence="1" key="2">
    <citation type="journal article" date="2015" name="Data Brief">
        <title>Shoot transcriptome of the giant reed, Arundo donax.</title>
        <authorList>
            <person name="Barrero R.A."/>
            <person name="Guerrero F.D."/>
            <person name="Moolhuijzen P."/>
            <person name="Goolsby J.A."/>
            <person name="Tidwell J."/>
            <person name="Bellgard S.E."/>
            <person name="Bellgard M.I."/>
        </authorList>
    </citation>
    <scope>NUCLEOTIDE SEQUENCE</scope>
    <source>
        <tissue evidence="1">Shoot tissue taken approximately 20 cm above the soil surface</tissue>
    </source>
</reference>
<reference evidence="1" key="1">
    <citation type="submission" date="2014-09" db="EMBL/GenBank/DDBJ databases">
        <authorList>
            <person name="Magalhaes I.L.F."/>
            <person name="Oliveira U."/>
            <person name="Santos F.R."/>
            <person name="Vidigal T.H.D.A."/>
            <person name="Brescovit A.D."/>
            <person name="Santos A.J."/>
        </authorList>
    </citation>
    <scope>NUCLEOTIDE SEQUENCE</scope>
    <source>
        <tissue evidence="1">Shoot tissue taken approximately 20 cm above the soil surface</tissue>
    </source>
</reference>
<protein>
    <submittedName>
        <fullName evidence="1">Uncharacterized protein</fullName>
    </submittedName>
</protein>
<evidence type="ECO:0000313" key="1">
    <source>
        <dbReference type="EMBL" id="JAD22974.1"/>
    </source>
</evidence>
<dbReference type="EMBL" id="GBRH01274921">
    <property type="protein sequence ID" value="JAD22974.1"/>
    <property type="molecule type" value="Transcribed_RNA"/>
</dbReference>
<dbReference type="AlphaFoldDB" id="A0A0A8YAM2"/>
<name>A0A0A8YAM2_ARUDO</name>
<accession>A0A0A8YAM2</accession>